<sequence length="71" mass="7010">MKLSVASLLFSLAFISQGLATPAPAAPQPTCVLHCGGPYNLSCPGGYRCCGPLVVGVGGTCFPGATGICPL</sequence>
<feature type="chain" id="PRO_5001648631" description="Granulins domain-containing protein" evidence="1">
    <location>
        <begin position="21"/>
        <end position="71"/>
    </location>
</feature>
<evidence type="ECO:0000256" key="1">
    <source>
        <dbReference type="SAM" id="SignalP"/>
    </source>
</evidence>
<dbReference type="Proteomes" id="UP000027222">
    <property type="component" value="Unassembled WGS sequence"/>
</dbReference>
<evidence type="ECO:0008006" key="4">
    <source>
        <dbReference type="Google" id="ProtNLM"/>
    </source>
</evidence>
<keyword evidence="1" id="KW-0732">Signal</keyword>
<dbReference type="HOGENOM" id="CLU_175717_1_0_1"/>
<evidence type="ECO:0000313" key="2">
    <source>
        <dbReference type="EMBL" id="KDR70968.1"/>
    </source>
</evidence>
<name>A0A067SW54_GALM3</name>
<keyword evidence="3" id="KW-1185">Reference proteome</keyword>
<dbReference type="EMBL" id="KL142395">
    <property type="protein sequence ID" value="KDR70968.1"/>
    <property type="molecule type" value="Genomic_DNA"/>
</dbReference>
<dbReference type="AlphaFoldDB" id="A0A067SW54"/>
<evidence type="ECO:0000313" key="3">
    <source>
        <dbReference type="Proteomes" id="UP000027222"/>
    </source>
</evidence>
<dbReference type="OrthoDB" id="3026402at2759"/>
<reference evidence="3" key="1">
    <citation type="journal article" date="2014" name="Proc. Natl. Acad. Sci. U.S.A.">
        <title>Extensive sampling of basidiomycete genomes demonstrates inadequacy of the white-rot/brown-rot paradigm for wood decay fungi.</title>
        <authorList>
            <person name="Riley R."/>
            <person name="Salamov A.A."/>
            <person name="Brown D.W."/>
            <person name="Nagy L.G."/>
            <person name="Floudas D."/>
            <person name="Held B.W."/>
            <person name="Levasseur A."/>
            <person name="Lombard V."/>
            <person name="Morin E."/>
            <person name="Otillar R."/>
            <person name="Lindquist E.A."/>
            <person name="Sun H."/>
            <person name="LaButti K.M."/>
            <person name="Schmutz J."/>
            <person name="Jabbour D."/>
            <person name="Luo H."/>
            <person name="Baker S.E."/>
            <person name="Pisabarro A.G."/>
            <person name="Walton J.D."/>
            <person name="Blanchette R.A."/>
            <person name="Henrissat B."/>
            <person name="Martin F."/>
            <person name="Cullen D."/>
            <person name="Hibbett D.S."/>
            <person name="Grigoriev I.V."/>
        </authorList>
    </citation>
    <scope>NUCLEOTIDE SEQUENCE [LARGE SCALE GENOMIC DNA]</scope>
    <source>
        <strain evidence="3">CBS 339.88</strain>
    </source>
</reference>
<protein>
    <recommendedName>
        <fullName evidence="4">Granulins domain-containing protein</fullName>
    </recommendedName>
</protein>
<accession>A0A067SW54</accession>
<organism evidence="2 3">
    <name type="scientific">Galerina marginata (strain CBS 339.88)</name>
    <dbReference type="NCBI Taxonomy" id="685588"/>
    <lineage>
        <taxon>Eukaryota</taxon>
        <taxon>Fungi</taxon>
        <taxon>Dikarya</taxon>
        <taxon>Basidiomycota</taxon>
        <taxon>Agaricomycotina</taxon>
        <taxon>Agaricomycetes</taxon>
        <taxon>Agaricomycetidae</taxon>
        <taxon>Agaricales</taxon>
        <taxon>Agaricineae</taxon>
        <taxon>Strophariaceae</taxon>
        <taxon>Galerina</taxon>
    </lineage>
</organism>
<feature type="signal peptide" evidence="1">
    <location>
        <begin position="1"/>
        <end position="20"/>
    </location>
</feature>
<gene>
    <name evidence="2" type="ORF">GALMADRAFT_144433</name>
</gene>
<proteinExistence type="predicted"/>